<dbReference type="AlphaFoldDB" id="A0A379ALM6"/>
<gene>
    <name evidence="2" type="primary">djlA_2</name>
    <name evidence="2" type="ORF">NCTC9381_04430</name>
</gene>
<dbReference type="EMBL" id="UGSO01000001">
    <property type="protein sequence ID" value="SUB18472.1"/>
    <property type="molecule type" value="Genomic_DNA"/>
</dbReference>
<name>A0A379ALM6_ENTAG</name>
<reference evidence="2 3" key="1">
    <citation type="submission" date="2018-06" db="EMBL/GenBank/DDBJ databases">
        <authorList>
            <consortium name="Pathogen Informatics"/>
            <person name="Doyle S."/>
        </authorList>
    </citation>
    <scope>NUCLEOTIDE SEQUENCE [LARGE SCALE GENOMIC DNA]</scope>
    <source>
        <strain evidence="2 3">NCTC9381</strain>
    </source>
</reference>
<keyword evidence="1" id="KW-0812">Transmembrane</keyword>
<evidence type="ECO:0000313" key="3">
    <source>
        <dbReference type="Proteomes" id="UP000254640"/>
    </source>
</evidence>
<proteinExistence type="predicted"/>
<keyword evidence="1" id="KW-1133">Transmembrane helix</keyword>
<accession>A0A379ALM6</accession>
<feature type="transmembrane region" description="Helical" evidence="1">
    <location>
        <begin position="7"/>
        <end position="27"/>
    </location>
</feature>
<sequence>MRYWGKVVGLAVGLLSGAGFWGIVIGFDHWPYD</sequence>
<protein>
    <submittedName>
        <fullName evidence="2">DnaJ-like protein DjlA</fullName>
    </submittedName>
</protein>
<keyword evidence="1" id="KW-0472">Membrane</keyword>
<keyword evidence="3" id="KW-1185">Reference proteome</keyword>
<organism evidence="2 3">
    <name type="scientific">Enterobacter agglomerans</name>
    <name type="common">Erwinia herbicola</name>
    <name type="synonym">Pantoea agglomerans</name>
    <dbReference type="NCBI Taxonomy" id="549"/>
    <lineage>
        <taxon>Bacteria</taxon>
        <taxon>Pseudomonadati</taxon>
        <taxon>Pseudomonadota</taxon>
        <taxon>Gammaproteobacteria</taxon>
        <taxon>Enterobacterales</taxon>
        <taxon>Erwiniaceae</taxon>
        <taxon>Pantoea</taxon>
        <taxon>Pantoea agglomerans group</taxon>
    </lineage>
</organism>
<evidence type="ECO:0000256" key="1">
    <source>
        <dbReference type="SAM" id="Phobius"/>
    </source>
</evidence>
<evidence type="ECO:0000313" key="2">
    <source>
        <dbReference type="EMBL" id="SUB18472.1"/>
    </source>
</evidence>
<dbReference type="Proteomes" id="UP000254640">
    <property type="component" value="Unassembled WGS sequence"/>
</dbReference>